<dbReference type="EMBL" id="NHTK01005923">
    <property type="protein sequence ID" value="PPQ71238.1"/>
    <property type="molecule type" value="Genomic_DNA"/>
</dbReference>
<feature type="compositionally biased region" description="Low complexity" evidence="1">
    <location>
        <begin position="334"/>
        <end position="355"/>
    </location>
</feature>
<protein>
    <recommendedName>
        <fullName evidence="5">F-box domain-containing protein</fullName>
    </recommendedName>
</protein>
<sequence>MPSQSHRLISILILALFTARIASASPLTSGGNVGSPTPAVQVSQASPIIAGSQASPVVGGSQASPVVGGSQAVPSIHAMGPVNALIGSTTSSTGAGASSGAVDKAVNGGQAQGAFNYISAGSKTAGAGAGAGAQGASTGSGGSGSGTGGSGAGGQGGQSGQAQGAQGASSANGNGNGSGESKNGSQSQSNSNSSSNGKGNSNTTMATNSSSTNSNSSGTKSSSNGNNGNGSSSNAVGHENSDADKMQDMSMDEIDSVERRAMGGGAAQSSSKGSNSNGSERKNGNGMGEKGEGEKGEKGEGEKGEQGQKGGKGEKGEKGEMEDENMGGGEDSKSGSGSSSGSSGSQKEGMGMGSQKESMGMSKGGNMQSHSNSNSKGGSESSSSESMSGSGSGASKAASSSSNQSSNNSSKSSNNSSSSKPSSDSSQPANKSNNVNANDLKLAARAGTVSGLTAAVPLDSVPEPGAHHPTWSRCSDSDEVESNRDESQTSASVLITHQLRYWPFHHPMPSTLPNELWNNVALHCRRRDLRSLARVSKITLNATRPVLFQNLVIEQRAFKDGTGVVQLMRTHKTLCAFVRRVKLVTQWAVQGNQSAGWFSVDELRGFINAHTMELEGWPFGSGDEQKKEVLDFMRTRRWRSFSYTKALQYAPDFDAMGWSAITGLREVRLNHRDLLQTSSSFLHASASTLTHLTLPTEMGNFDASALDRLLASHVTFPNLYFFECGSYSIPEDSSLPWDTIAIVTRFVSLHPTIQHLRIPCDRDGYCVTGSHCTLDSACLHPDVLPNLKKLDAHIDLIRDMAGHRVKSLATLQEIITGDWSHLGPDHDYDVDDEISSEYAEVEVIFGVQVIDDFFVALEVYGGLPAVKRFTITVGPKSIALDDPRLTVEQMEMTAKVLPNLEDWTGNGCGLDGATEKMLVDMFKAFSKLKRVRFRGMDVNKTTMRAIALAVPTLQSFYYENPEDRRDDEWLRFDVMRLSNNRIVFSEGIEDEGV</sequence>
<accession>A0A409VY98</accession>
<gene>
    <name evidence="3" type="ORF">CVT24_009529</name>
</gene>
<evidence type="ECO:0008006" key="5">
    <source>
        <dbReference type="Google" id="ProtNLM"/>
    </source>
</evidence>
<feature type="signal peptide" evidence="2">
    <location>
        <begin position="1"/>
        <end position="24"/>
    </location>
</feature>
<feature type="compositionally biased region" description="Gly residues" evidence="1">
    <location>
        <begin position="127"/>
        <end position="159"/>
    </location>
</feature>
<dbReference type="AlphaFoldDB" id="A0A409VY98"/>
<evidence type="ECO:0000256" key="1">
    <source>
        <dbReference type="SAM" id="MobiDB-lite"/>
    </source>
</evidence>
<proteinExistence type="predicted"/>
<feature type="compositionally biased region" description="Basic and acidic residues" evidence="1">
    <location>
        <begin position="279"/>
        <end position="319"/>
    </location>
</feature>
<reference evidence="3 4" key="1">
    <citation type="journal article" date="2018" name="Evol. Lett.">
        <title>Horizontal gene cluster transfer increased hallucinogenic mushroom diversity.</title>
        <authorList>
            <person name="Reynolds H.T."/>
            <person name="Vijayakumar V."/>
            <person name="Gluck-Thaler E."/>
            <person name="Korotkin H.B."/>
            <person name="Matheny P.B."/>
            <person name="Slot J.C."/>
        </authorList>
    </citation>
    <scope>NUCLEOTIDE SEQUENCE [LARGE SCALE GENOMIC DNA]</scope>
    <source>
        <strain evidence="3 4">2629</strain>
    </source>
</reference>
<feature type="compositionally biased region" description="Low complexity" evidence="1">
    <location>
        <begin position="267"/>
        <end position="278"/>
    </location>
</feature>
<comment type="caution">
    <text evidence="3">The sequence shown here is derived from an EMBL/GenBank/DDBJ whole genome shotgun (WGS) entry which is preliminary data.</text>
</comment>
<dbReference type="Gene3D" id="3.80.10.10">
    <property type="entry name" value="Ribonuclease Inhibitor"/>
    <property type="match status" value="1"/>
</dbReference>
<feature type="compositionally biased region" description="Low complexity" evidence="1">
    <location>
        <begin position="369"/>
        <end position="426"/>
    </location>
</feature>
<name>A0A409VY98_9AGAR</name>
<keyword evidence="2" id="KW-0732">Signal</keyword>
<keyword evidence="4" id="KW-1185">Reference proteome</keyword>
<feature type="chain" id="PRO_5019015371" description="F-box domain-containing protein" evidence="2">
    <location>
        <begin position="25"/>
        <end position="993"/>
    </location>
</feature>
<dbReference type="OrthoDB" id="3049802at2759"/>
<dbReference type="InterPro" id="IPR032675">
    <property type="entry name" value="LRR_dom_sf"/>
</dbReference>
<evidence type="ECO:0000256" key="2">
    <source>
        <dbReference type="SAM" id="SignalP"/>
    </source>
</evidence>
<dbReference type="InParanoid" id="A0A409VY98"/>
<evidence type="ECO:0000313" key="4">
    <source>
        <dbReference type="Proteomes" id="UP000284842"/>
    </source>
</evidence>
<organism evidence="3 4">
    <name type="scientific">Panaeolus cyanescens</name>
    <dbReference type="NCBI Taxonomy" id="181874"/>
    <lineage>
        <taxon>Eukaryota</taxon>
        <taxon>Fungi</taxon>
        <taxon>Dikarya</taxon>
        <taxon>Basidiomycota</taxon>
        <taxon>Agaricomycotina</taxon>
        <taxon>Agaricomycetes</taxon>
        <taxon>Agaricomycetidae</taxon>
        <taxon>Agaricales</taxon>
        <taxon>Agaricineae</taxon>
        <taxon>Galeropsidaceae</taxon>
        <taxon>Panaeolus</taxon>
    </lineage>
</organism>
<feature type="region of interest" description="Disordered" evidence="1">
    <location>
        <begin position="125"/>
        <end position="434"/>
    </location>
</feature>
<dbReference type="Proteomes" id="UP000284842">
    <property type="component" value="Unassembled WGS sequence"/>
</dbReference>
<feature type="region of interest" description="Disordered" evidence="1">
    <location>
        <begin position="456"/>
        <end position="489"/>
    </location>
</feature>
<evidence type="ECO:0000313" key="3">
    <source>
        <dbReference type="EMBL" id="PPQ71238.1"/>
    </source>
</evidence>
<feature type="compositionally biased region" description="Low complexity" evidence="1">
    <location>
        <begin position="160"/>
        <end position="234"/>
    </location>
</feature>
<dbReference type="STRING" id="181874.A0A409VY98"/>